<dbReference type="GO" id="GO:0007155">
    <property type="term" value="P:cell adhesion"/>
    <property type="evidence" value="ECO:0007669"/>
    <property type="project" value="InterPro"/>
</dbReference>
<evidence type="ECO:0000313" key="3">
    <source>
        <dbReference type="Proteomes" id="UP000095673"/>
    </source>
</evidence>
<dbReference type="GO" id="GO:0009288">
    <property type="term" value="C:bacterial-type flagellum"/>
    <property type="evidence" value="ECO:0007669"/>
    <property type="project" value="InterPro"/>
</dbReference>
<evidence type="ECO:0000313" key="2">
    <source>
        <dbReference type="EMBL" id="CUN08733.1"/>
    </source>
</evidence>
<accession>A0A173U0X0</accession>
<proteinExistence type="predicted"/>
<name>A0A173U0X0_9FIRM</name>
<protein>
    <submittedName>
        <fullName evidence="2">Flagellar hook-associated protein 2 C-terminus</fullName>
    </submittedName>
</protein>
<feature type="domain" description="Flagellar hook-associated protein 2 C-terminal" evidence="1">
    <location>
        <begin position="152"/>
        <end position="196"/>
    </location>
</feature>
<sequence>MRGIGMWDSSSISTLFSGFSSSRSSRSSNAASSFIANMDMTTYSGIRSGSYFKLLKSYYGNNLNSKAQSLVSSSVSTSKDSAKTLASIESESEDMVKSAQALYKNSRKDDTDATYKKVSAFVSDYNSLINAADDSETKQISRNPESMKSLTDINSKSLAKVGITVDSKSGKLSVDEDTFKKADSTKVDALFKGNGSYAYAVASKASMLEYAAKNEAEKTNTYGANGRYTQAYNSGYNYNMFL</sequence>
<dbReference type="AlphaFoldDB" id="A0A173U0X0"/>
<dbReference type="Proteomes" id="UP000095673">
    <property type="component" value="Unassembled WGS sequence"/>
</dbReference>
<dbReference type="InterPro" id="IPR010809">
    <property type="entry name" value="FliD_C"/>
</dbReference>
<reference evidence="2 3" key="1">
    <citation type="submission" date="2015-09" db="EMBL/GenBank/DDBJ databases">
        <authorList>
            <consortium name="Pathogen Informatics"/>
        </authorList>
    </citation>
    <scope>NUCLEOTIDE SEQUENCE [LARGE SCALE GENOMIC DNA]</scope>
    <source>
        <strain evidence="2 3">2789STDY5834968</strain>
    </source>
</reference>
<dbReference type="OrthoDB" id="2045233at2"/>
<keyword evidence="2" id="KW-0282">Flagellum</keyword>
<evidence type="ECO:0000259" key="1">
    <source>
        <dbReference type="Pfam" id="PF07195"/>
    </source>
</evidence>
<dbReference type="EMBL" id="CYXM01000008">
    <property type="protein sequence ID" value="CUN08733.1"/>
    <property type="molecule type" value="Genomic_DNA"/>
</dbReference>
<organism evidence="2 3">
    <name type="scientific">Agathobacter rectalis</name>
    <dbReference type="NCBI Taxonomy" id="39491"/>
    <lineage>
        <taxon>Bacteria</taxon>
        <taxon>Bacillati</taxon>
        <taxon>Bacillota</taxon>
        <taxon>Clostridia</taxon>
        <taxon>Lachnospirales</taxon>
        <taxon>Lachnospiraceae</taxon>
        <taxon>Agathobacter</taxon>
    </lineage>
</organism>
<dbReference type="Pfam" id="PF07195">
    <property type="entry name" value="FliD_C"/>
    <property type="match status" value="1"/>
</dbReference>
<dbReference type="RefSeq" id="WP_081026266.1">
    <property type="nucleotide sequence ID" value="NZ_CYXM01000008.1"/>
</dbReference>
<keyword evidence="2" id="KW-0969">Cilium</keyword>
<gene>
    <name evidence="2" type="ORF">ERS852580_01919</name>
</gene>
<keyword evidence="2" id="KW-0966">Cell projection</keyword>